<name>A0A084B332_STACB</name>
<feature type="domain" description="FAD-binding PCMH-type" evidence="7">
    <location>
        <begin position="62"/>
        <end position="233"/>
    </location>
</feature>
<dbReference type="InterPro" id="IPR036318">
    <property type="entry name" value="FAD-bd_PCMH-like_sf"/>
</dbReference>
<dbReference type="GO" id="GO:0071949">
    <property type="term" value="F:FAD binding"/>
    <property type="evidence" value="ECO:0007669"/>
    <property type="project" value="InterPro"/>
</dbReference>
<feature type="signal peptide" evidence="6">
    <location>
        <begin position="1"/>
        <end position="20"/>
    </location>
</feature>
<evidence type="ECO:0000313" key="9">
    <source>
        <dbReference type="Proteomes" id="UP000028045"/>
    </source>
</evidence>
<gene>
    <name evidence="8" type="ORF">S7711_07108</name>
</gene>
<dbReference type="PROSITE" id="PS51387">
    <property type="entry name" value="FAD_PCMH"/>
    <property type="match status" value="1"/>
</dbReference>
<dbReference type="SUPFAM" id="SSF56176">
    <property type="entry name" value="FAD-binding/transporter-associated domain-like"/>
    <property type="match status" value="1"/>
</dbReference>
<evidence type="ECO:0000313" key="8">
    <source>
        <dbReference type="EMBL" id="KEY71961.1"/>
    </source>
</evidence>
<evidence type="ECO:0000256" key="3">
    <source>
        <dbReference type="ARBA" id="ARBA00022630"/>
    </source>
</evidence>
<accession>A0A084B332</accession>
<comment type="cofactor">
    <cofactor evidence="1">
        <name>FAD</name>
        <dbReference type="ChEBI" id="CHEBI:57692"/>
    </cofactor>
</comment>
<dbReference type="PANTHER" id="PTHR42973:SF39">
    <property type="entry name" value="FAD-BINDING PCMH-TYPE DOMAIN-CONTAINING PROTEIN"/>
    <property type="match status" value="1"/>
</dbReference>
<evidence type="ECO:0000259" key="7">
    <source>
        <dbReference type="PROSITE" id="PS51387"/>
    </source>
</evidence>
<evidence type="ECO:0000256" key="6">
    <source>
        <dbReference type="SAM" id="SignalP"/>
    </source>
</evidence>
<keyword evidence="9" id="KW-1185">Reference proteome</keyword>
<reference evidence="8 9" key="1">
    <citation type="journal article" date="2014" name="BMC Genomics">
        <title>Comparative genome sequencing reveals chemotype-specific gene clusters in the toxigenic black mold Stachybotrys.</title>
        <authorList>
            <person name="Semeiks J."/>
            <person name="Borek D."/>
            <person name="Otwinowski Z."/>
            <person name="Grishin N.V."/>
        </authorList>
    </citation>
    <scope>NUCLEOTIDE SEQUENCE [LARGE SCALE GENOMIC DNA]</scope>
    <source>
        <strain evidence="9">CBS 109288 / IBT 7711</strain>
    </source>
</reference>
<dbReference type="Gene3D" id="3.40.462.20">
    <property type="match status" value="1"/>
</dbReference>
<protein>
    <recommendedName>
        <fullName evidence="7">FAD-binding PCMH-type domain-containing protein</fullName>
    </recommendedName>
</protein>
<evidence type="ECO:0000256" key="5">
    <source>
        <dbReference type="ARBA" id="ARBA00023002"/>
    </source>
</evidence>
<keyword evidence="3" id="KW-0285">Flavoprotein</keyword>
<dbReference type="PANTHER" id="PTHR42973">
    <property type="entry name" value="BINDING OXIDOREDUCTASE, PUTATIVE (AFU_ORTHOLOGUE AFUA_1G17690)-RELATED"/>
    <property type="match status" value="1"/>
</dbReference>
<dbReference type="InterPro" id="IPR050416">
    <property type="entry name" value="FAD-linked_Oxidoreductase"/>
</dbReference>
<organism evidence="8 9">
    <name type="scientific">Stachybotrys chartarum (strain CBS 109288 / IBT 7711)</name>
    <name type="common">Toxic black mold</name>
    <name type="synonym">Stilbospora chartarum</name>
    <dbReference type="NCBI Taxonomy" id="1280523"/>
    <lineage>
        <taxon>Eukaryota</taxon>
        <taxon>Fungi</taxon>
        <taxon>Dikarya</taxon>
        <taxon>Ascomycota</taxon>
        <taxon>Pezizomycotina</taxon>
        <taxon>Sordariomycetes</taxon>
        <taxon>Hypocreomycetidae</taxon>
        <taxon>Hypocreales</taxon>
        <taxon>Stachybotryaceae</taxon>
        <taxon>Stachybotrys</taxon>
    </lineage>
</organism>
<sequence length="495" mass="52904">MKRLLFLALGLLLNSHVASAISTSKVTRQEDVTTCLLDAGVPHHELGTTSWNRDARPFNERIPYVPAAIAVPSTVAHIQDAVACGAAHGIKVSAKGGGHSYASFGLGGQDGHLVLEMDGMHAVTVQSGRARIQAGARLGHVAVELFAQGGRALPHGTCPGVGISGHALHGGYGMATHTRGLTLDWLVGATVVLANSTVVHTSATERPDLFWALRGGGSSFGIVTEFEFDTFAAPTNVTYYSVSVRWNQTTMVSGLAALQTFAETMPAELNMRAAVSGAGTSFEGVYYGTTAQLQTVLQPLLNATSGRISSSRTVGWVQGLEHYAYGTALNQTESYNMHETFYASSLTSAALNTTQLESFADFVYGDANSGPSFSTWWLQIDLHGGANSALSRISTTSTAYAHRSSLLLFQFYHRAFGSTYPEGGFGIVQGFRNSITQSLANGTWGMYANYADTALDSATAQRRYWGTNLERLRTIKRSLDPTEVFWNPQSISPAV</sequence>
<keyword evidence="6" id="KW-0732">Signal</keyword>
<dbReference type="Gene3D" id="3.30.465.10">
    <property type="match status" value="1"/>
</dbReference>
<comment type="similarity">
    <text evidence="2">Belongs to the oxygen-dependent FAD-linked oxidoreductase family.</text>
</comment>
<dbReference type="InterPro" id="IPR016166">
    <property type="entry name" value="FAD-bd_PCMH"/>
</dbReference>
<dbReference type="EMBL" id="KL648114">
    <property type="protein sequence ID" value="KEY71961.1"/>
    <property type="molecule type" value="Genomic_DNA"/>
</dbReference>
<evidence type="ECO:0000256" key="2">
    <source>
        <dbReference type="ARBA" id="ARBA00005466"/>
    </source>
</evidence>
<dbReference type="Proteomes" id="UP000028045">
    <property type="component" value="Unassembled WGS sequence"/>
</dbReference>
<dbReference type="HOGENOM" id="CLU_018354_10_1_1"/>
<keyword evidence="4" id="KW-0274">FAD</keyword>
<dbReference type="InterPro" id="IPR006094">
    <property type="entry name" value="Oxid_FAD_bind_N"/>
</dbReference>
<keyword evidence="5" id="KW-0560">Oxidoreductase</keyword>
<dbReference type="InterPro" id="IPR012951">
    <property type="entry name" value="BBE"/>
</dbReference>
<dbReference type="Pfam" id="PF08031">
    <property type="entry name" value="BBE"/>
    <property type="match status" value="1"/>
</dbReference>
<proteinExistence type="inferred from homology"/>
<dbReference type="Pfam" id="PF01565">
    <property type="entry name" value="FAD_binding_4"/>
    <property type="match status" value="1"/>
</dbReference>
<dbReference type="SMR" id="A0A084B332"/>
<feature type="chain" id="PRO_5001771639" description="FAD-binding PCMH-type domain-containing protein" evidence="6">
    <location>
        <begin position="21"/>
        <end position="495"/>
    </location>
</feature>
<dbReference type="AlphaFoldDB" id="A0A084B332"/>
<dbReference type="OrthoDB" id="415825at2759"/>
<evidence type="ECO:0000256" key="1">
    <source>
        <dbReference type="ARBA" id="ARBA00001974"/>
    </source>
</evidence>
<dbReference type="InterPro" id="IPR016169">
    <property type="entry name" value="FAD-bd_PCMH_sub2"/>
</dbReference>
<dbReference type="GO" id="GO:0016491">
    <property type="term" value="F:oxidoreductase activity"/>
    <property type="evidence" value="ECO:0007669"/>
    <property type="project" value="UniProtKB-KW"/>
</dbReference>
<evidence type="ECO:0000256" key="4">
    <source>
        <dbReference type="ARBA" id="ARBA00022827"/>
    </source>
</evidence>